<feature type="compositionally biased region" description="Acidic residues" evidence="7">
    <location>
        <begin position="29"/>
        <end position="38"/>
    </location>
</feature>
<feature type="compositionally biased region" description="Basic and acidic residues" evidence="7">
    <location>
        <begin position="39"/>
        <end position="59"/>
    </location>
</feature>
<evidence type="ECO:0000313" key="9">
    <source>
        <dbReference type="EMBL" id="CAD9593583.1"/>
    </source>
</evidence>
<feature type="transmembrane region" description="Helical" evidence="8">
    <location>
        <begin position="315"/>
        <end position="338"/>
    </location>
</feature>
<protein>
    <recommendedName>
        <fullName evidence="10">Folate/biopterin transporter</fullName>
    </recommendedName>
</protein>
<evidence type="ECO:0000256" key="4">
    <source>
        <dbReference type="ARBA" id="ARBA00022692"/>
    </source>
</evidence>
<dbReference type="PANTHER" id="PTHR31585">
    <property type="entry name" value="FOLATE-BIOPTERIN TRANSPORTER 1, CHLOROPLASTIC"/>
    <property type="match status" value="1"/>
</dbReference>
<keyword evidence="3" id="KW-0813">Transport</keyword>
<feature type="transmembrane region" description="Helical" evidence="8">
    <location>
        <begin position="383"/>
        <end position="402"/>
    </location>
</feature>
<dbReference type="PANTHER" id="PTHR31585:SF5">
    <property type="entry name" value="RNA-BINDING S4 DOMAIN-CONTAINING PROTEIN"/>
    <property type="match status" value="1"/>
</dbReference>
<dbReference type="Gene3D" id="1.20.1250.20">
    <property type="entry name" value="MFS general substrate transporter like domains"/>
    <property type="match status" value="1"/>
</dbReference>
<organism evidence="9">
    <name type="scientific">Skeletonema marinoi</name>
    <dbReference type="NCBI Taxonomy" id="267567"/>
    <lineage>
        <taxon>Eukaryota</taxon>
        <taxon>Sar</taxon>
        <taxon>Stramenopiles</taxon>
        <taxon>Ochrophyta</taxon>
        <taxon>Bacillariophyta</taxon>
        <taxon>Coscinodiscophyceae</taxon>
        <taxon>Thalassiosirophycidae</taxon>
        <taxon>Thalassiosirales</taxon>
        <taxon>Skeletonemataceae</taxon>
        <taxon>Skeletonema</taxon>
        <taxon>Skeletonema marinoi-dohrnii complex</taxon>
    </lineage>
</organism>
<evidence type="ECO:0000256" key="8">
    <source>
        <dbReference type="SAM" id="Phobius"/>
    </source>
</evidence>
<feature type="transmembrane region" description="Helical" evidence="8">
    <location>
        <begin position="642"/>
        <end position="668"/>
    </location>
</feature>
<keyword evidence="5 8" id="KW-1133">Transmembrane helix</keyword>
<gene>
    <name evidence="9" type="ORF">SMAR0320_LOCUS7872</name>
</gene>
<evidence type="ECO:0008006" key="10">
    <source>
        <dbReference type="Google" id="ProtNLM"/>
    </source>
</evidence>
<keyword evidence="6 8" id="KW-0472">Membrane</keyword>
<reference evidence="9" key="1">
    <citation type="submission" date="2021-01" db="EMBL/GenBank/DDBJ databases">
        <authorList>
            <person name="Corre E."/>
            <person name="Pelletier E."/>
            <person name="Niang G."/>
            <person name="Scheremetjew M."/>
            <person name="Finn R."/>
            <person name="Kale V."/>
            <person name="Holt S."/>
            <person name="Cochrane G."/>
            <person name="Meng A."/>
            <person name="Brown T."/>
            <person name="Cohen L."/>
        </authorList>
    </citation>
    <scope>NUCLEOTIDE SEQUENCE</scope>
    <source>
        <strain evidence="9">SM1012Den-03</strain>
    </source>
</reference>
<comment type="subcellular location">
    <subcellularLocation>
        <location evidence="1">Membrane</location>
        <topology evidence="1">Multi-pass membrane protein</topology>
    </subcellularLocation>
</comment>
<sequence>MSGGPPSSRYAFEDELNLANPPHDPFSIPDEDYDSDEYDNTHPDTDAHEYGEGIHDNNTSRKGPRRSRVELWKDDTRQFNKNGQNFEMVPLSENNDGADQENYFDYDSDDNDNDDDEGQVRPSHYSNFYSSAPLSSDALSSGDDYDTSNTYLSKRIYHYLYPPNVPREVQLLRKENIAVPACYLLVGLLQGLSGPFTNVYPLDLNASEAQQTTISSLKSLPSTFKLAFGFLSDNVPLAGYRRKSYMLLGWAIASLSMIILFTFSDLSVEAIALNNEQTMNEDGSSGRYSLRHLQSSTSEFGEQTNIVGAPPSIPFLSFTLLMFGSGFWFADVMGDSLVAEKAKLEPESSRGHLQSTCYACRFFGLMIAAPLSTVIYSKYGPQSVVMLMAGLPSLILPLIYNLKEKKDVDVASTREQCGEIWNTVCSRAVWQPMGFVYLYNVLQVGNAAWKQFLKTVLNFTSNQLNSLLIAAYVLLWLGIMAYKKFFITWSWRSVYISTTLLNGIFSALQILLIRGITFGLSPFLFALGDDAFADFIGGIQFLPTTIMMVHLCPAGSEGASYAMFTTMSNSAYSLASAFSTLLLGVWDVSKDAMERGDLTGMINLTALTTLIQVSGVLFVGLLPRTKEDLSNLHSDPMSGSKIGGFIFLFVTFASVLYSLVVGVLNIVAPGWSGESR</sequence>
<dbReference type="Pfam" id="PF03092">
    <property type="entry name" value="BT1"/>
    <property type="match status" value="2"/>
</dbReference>
<keyword evidence="4 8" id="KW-0812">Transmembrane</keyword>
<dbReference type="InterPro" id="IPR036259">
    <property type="entry name" value="MFS_trans_sf"/>
</dbReference>
<evidence type="ECO:0000256" key="5">
    <source>
        <dbReference type="ARBA" id="ARBA00022989"/>
    </source>
</evidence>
<feature type="transmembrane region" description="Helical" evidence="8">
    <location>
        <begin position="494"/>
        <end position="520"/>
    </location>
</feature>
<dbReference type="EMBL" id="HBGZ01010946">
    <property type="protein sequence ID" value="CAD9593583.1"/>
    <property type="molecule type" value="Transcribed_RNA"/>
</dbReference>
<name>A0A7S2L241_9STRA</name>
<feature type="transmembrane region" description="Helical" evidence="8">
    <location>
        <begin position="464"/>
        <end position="482"/>
    </location>
</feature>
<accession>A0A7S2L241</accession>
<dbReference type="AlphaFoldDB" id="A0A7S2L241"/>
<evidence type="ECO:0000256" key="3">
    <source>
        <dbReference type="ARBA" id="ARBA00022448"/>
    </source>
</evidence>
<evidence type="ECO:0000256" key="1">
    <source>
        <dbReference type="ARBA" id="ARBA00004141"/>
    </source>
</evidence>
<evidence type="ECO:0000256" key="2">
    <source>
        <dbReference type="ARBA" id="ARBA00007015"/>
    </source>
</evidence>
<proteinExistence type="inferred from homology"/>
<feature type="compositionally biased region" description="Acidic residues" evidence="7">
    <location>
        <begin position="96"/>
        <end position="117"/>
    </location>
</feature>
<dbReference type="InterPro" id="IPR039309">
    <property type="entry name" value="BT1"/>
</dbReference>
<evidence type="ECO:0000256" key="6">
    <source>
        <dbReference type="ARBA" id="ARBA00023136"/>
    </source>
</evidence>
<feature type="region of interest" description="Disordered" evidence="7">
    <location>
        <begin position="1"/>
        <end position="67"/>
    </location>
</feature>
<feature type="region of interest" description="Disordered" evidence="7">
    <location>
        <begin position="80"/>
        <end position="129"/>
    </location>
</feature>
<dbReference type="GO" id="GO:0016020">
    <property type="term" value="C:membrane"/>
    <property type="evidence" value="ECO:0007669"/>
    <property type="project" value="UniProtKB-SubCell"/>
</dbReference>
<comment type="similarity">
    <text evidence="2">Belongs to the major facilitator superfamily. Folate-biopterin transporter (TC 2.A.71) family.</text>
</comment>
<feature type="transmembrane region" description="Helical" evidence="8">
    <location>
        <begin position="532"/>
        <end position="551"/>
    </location>
</feature>
<feature type="transmembrane region" description="Helical" evidence="8">
    <location>
        <begin position="601"/>
        <end position="622"/>
    </location>
</feature>
<dbReference type="SUPFAM" id="SSF103473">
    <property type="entry name" value="MFS general substrate transporter"/>
    <property type="match status" value="1"/>
</dbReference>
<evidence type="ECO:0000256" key="7">
    <source>
        <dbReference type="SAM" id="MobiDB-lite"/>
    </source>
</evidence>
<feature type="transmembrane region" description="Helical" evidence="8">
    <location>
        <begin position="245"/>
        <end position="263"/>
    </location>
</feature>